<gene>
    <name evidence="2" type="ORF">CEXT_550911</name>
</gene>
<accession>A0AAV4U3N9</accession>
<evidence type="ECO:0000256" key="1">
    <source>
        <dbReference type="SAM" id="SignalP"/>
    </source>
</evidence>
<protein>
    <submittedName>
        <fullName evidence="2">Uncharacterized protein</fullName>
    </submittedName>
</protein>
<evidence type="ECO:0000313" key="3">
    <source>
        <dbReference type="Proteomes" id="UP001054945"/>
    </source>
</evidence>
<keyword evidence="1" id="KW-0732">Signal</keyword>
<comment type="caution">
    <text evidence="2">The sequence shown here is derived from an EMBL/GenBank/DDBJ whole genome shotgun (WGS) entry which is preliminary data.</text>
</comment>
<dbReference type="Proteomes" id="UP001054945">
    <property type="component" value="Unassembled WGS sequence"/>
</dbReference>
<feature type="signal peptide" evidence="1">
    <location>
        <begin position="1"/>
        <end position="15"/>
    </location>
</feature>
<dbReference type="EMBL" id="BPLR01012233">
    <property type="protein sequence ID" value="GIY52366.1"/>
    <property type="molecule type" value="Genomic_DNA"/>
</dbReference>
<sequence>MRVRFLLVACAAVIALKDDPIRNTYPTFKVMMDTKEYPRRILRKSNVFLEDFQEYLSIFKVMVDTKEYPRRNLRKVMSFWGIFRNVYPTFKRQAGQNIASIWPRFDLEANDIVRNCPHHREKHTKPVWKKRHGDKNFKNIIDLSMAKYRAKKTSVQLRGT</sequence>
<dbReference type="AlphaFoldDB" id="A0AAV4U3N9"/>
<reference evidence="2 3" key="1">
    <citation type="submission" date="2021-06" db="EMBL/GenBank/DDBJ databases">
        <title>Caerostris extrusa draft genome.</title>
        <authorList>
            <person name="Kono N."/>
            <person name="Arakawa K."/>
        </authorList>
    </citation>
    <scope>NUCLEOTIDE SEQUENCE [LARGE SCALE GENOMIC DNA]</scope>
</reference>
<name>A0AAV4U3N9_CAEEX</name>
<evidence type="ECO:0000313" key="2">
    <source>
        <dbReference type="EMBL" id="GIY52366.1"/>
    </source>
</evidence>
<organism evidence="2 3">
    <name type="scientific">Caerostris extrusa</name>
    <name type="common">Bark spider</name>
    <name type="synonym">Caerostris bankana</name>
    <dbReference type="NCBI Taxonomy" id="172846"/>
    <lineage>
        <taxon>Eukaryota</taxon>
        <taxon>Metazoa</taxon>
        <taxon>Ecdysozoa</taxon>
        <taxon>Arthropoda</taxon>
        <taxon>Chelicerata</taxon>
        <taxon>Arachnida</taxon>
        <taxon>Araneae</taxon>
        <taxon>Araneomorphae</taxon>
        <taxon>Entelegynae</taxon>
        <taxon>Araneoidea</taxon>
        <taxon>Araneidae</taxon>
        <taxon>Caerostris</taxon>
    </lineage>
</organism>
<proteinExistence type="predicted"/>
<keyword evidence="3" id="KW-1185">Reference proteome</keyword>
<feature type="chain" id="PRO_5043349257" evidence="1">
    <location>
        <begin position="16"/>
        <end position="160"/>
    </location>
</feature>